<feature type="signal peptide" evidence="1">
    <location>
        <begin position="1"/>
        <end position="17"/>
    </location>
</feature>
<proteinExistence type="predicted"/>
<dbReference type="Proteomes" id="UP000014461">
    <property type="component" value="Unassembled WGS sequence"/>
</dbReference>
<accession>R9PIE7</accession>
<evidence type="ECO:0000313" key="3">
    <source>
        <dbReference type="Proteomes" id="UP000014461"/>
    </source>
</evidence>
<evidence type="ECO:0008006" key="4">
    <source>
        <dbReference type="Google" id="ProtNLM"/>
    </source>
</evidence>
<evidence type="ECO:0000256" key="1">
    <source>
        <dbReference type="SAM" id="SignalP"/>
    </source>
</evidence>
<dbReference type="STRING" id="1331007.AALB_1244"/>
<reference evidence="2" key="1">
    <citation type="journal article" date="2013" name="Genome Announc.">
        <title>Draft Genome Sequence of Agarivorans albus Strain MKT 106T, an Agarolytic Marine Bacterium.</title>
        <authorList>
            <person name="Yasuike M."/>
            <person name="Nakamura Y."/>
            <person name="Kai W."/>
            <person name="Fujiwara A."/>
            <person name="Fukui Y."/>
            <person name="Satomi M."/>
            <person name="Sano M."/>
        </authorList>
    </citation>
    <scope>NUCLEOTIDE SEQUENCE [LARGE SCALE GENOMIC DNA]</scope>
</reference>
<protein>
    <recommendedName>
        <fullName evidence="4">Lipoprotein</fullName>
    </recommendedName>
</protein>
<comment type="caution">
    <text evidence="2">The sequence shown here is derived from an EMBL/GenBank/DDBJ whole genome shotgun (WGS) entry which is preliminary data.</text>
</comment>
<dbReference type="OrthoDB" id="6387928at2"/>
<dbReference type="PROSITE" id="PS51257">
    <property type="entry name" value="PROKAR_LIPOPROTEIN"/>
    <property type="match status" value="1"/>
</dbReference>
<evidence type="ECO:0000313" key="2">
    <source>
        <dbReference type="EMBL" id="GAD01164.1"/>
    </source>
</evidence>
<dbReference type="AlphaFoldDB" id="R9PIE7"/>
<keyword evidence="3" id="KW-1185">Reference proteome</keyword>
<sequence length="108" mass="11792">MMKATVFVLLFSFLGLAGCVQMPTTTSTTVDNRPQLSFIAASDNVVLSEYRVWVDGLESGLASDYKADSAALRLLPGSHVIELKRNEEVILKEKIYLGDGVTKQVVVN</sequence>
<gene>
    <name evidence="2" type="ORF">AALB_1244</name>
</gene>
<dbReference type="RefSeq" id="WP_016400932.1">
    <property type="nucleotide sequence ID" value="NZ_BARX01000006.1"/>
</dbReference>
<dbReference type="EMBL" id="BARX01000006">
    <property type="protein sequence ID" value="GAD01164.1"/>
    <property type="molecule type" value="Genomic_DNA"/>
</dbReference>
<keyword evidence="1" id="KW-0732">Signal</keyword>
<name>R9PIE7_AGAAL</name>
<feature type="chain" id="PRO_5004478642" description="Lipoprotein" evidence="1">
    <location>
        <begin position="18"/>
        <end position="108"/>
    </location>
</feature>
<organism evidence="2 3">
    <name type="scientific">Agarivorans albus MKT 106</name>
    <dbReference type="NCBI Taxonomy" id="1331007"/>
    <lineage>
        <taxon>Bacteria</taxon>
        <taxon>Pseudomonadati</taxon>
        <taxon>Pseudomonadota</taxon>
        <taxon>Gammaproteobacteria</taxon>
        <taxon>Alteromonadales</taxon>
        <taxon>Alteromonadaceae</taxon>
        <taxon>Agarivorans</taxon>
    </lineage>
</organism>